<evidence type="ECO:0000313" key="1">
    <source>
        <dbReference type="EMBL" id="QMV75502.1"/>
    </source>
</evidence>
<reference evidence="1 2" key="1">
    <citation type="journal article" date="2020" name="G3 (Bethesda)">
        <title>CeMbio - The Caenorhabditis elegans Microbiome Resource.</title>
        <authorList>
            <person name="Dirksen P."/>
            <person name="Assie A."/>
            <person name="Zimmermann J."/>
            <person name="Zhang F."/>
            <person name="Tietje A.M."/>
            <person name="Marsh S.A."/>
            <person name="Felix M.A."/>
            <person name="Shapira M."/>
            <person name="Kaleta C."/>
            <person name="Schulenburg H."/>
            <person name="Samuel B."/>
        </authorList>
    </citation>
    <scope>NUCLEOTIDE SEQUENCE [LARGE SCALE GENOMIC DNA]</scope>
    <source>
        <strain evidence="1 2">BIGb0172</strain>
    </source>
</reference>
<accession>A0A7G5ENC7</accession>
<gene>
    <name evidence="1" type="ORF">HS961_23210</name>
</gene>
<dbReference type="KEGG" id="cpis:HS961_23210"/>
<dbReference type="Proteomes" id="UP000515240">
    <property type="component" value="Chromosome"/>
</dbReference>
<dbReference type="EMBL" id="CP058554">
    <property type="protein sequence ID" value="QMV75502.1"/>
    <property type="molecule type" value="Genomic_DNA"/>
</dbReference>
<evidence type="ECO:0000313" key="2">
    <source>
        <dbReference type="Proteomes" id="UP000515240"/>
    </source>
</evidence>
<dbReference type="RefSeq" id="WP_182325753.1">
    <property type="nucleotide sequence ID" value="NZ_CP058554.1"/>
</dbReference>
<name>A0A7G5ENC7_9BURK</name>
<dbReference type="AlphaFoldDB" id="A0A7G5ENC7"/>
<keyword evidence="2" id="KW-1185">Reference proteome</keyword>
<organism evidence="1 2">
    <name type="scientific">Comamonas piscis</name>
    <dbReference type="NCBI Taxonomy" id="1562974"/>
    <lineage>
        <taxon>Bacteria</taxon>
        <taxon>Pseudomonadati</taxon>
        <taxon>Pseudomonadota</taxon>
        <taxon>Betaproteobacteria</taxon>
        <taxon>Burkholderiales</taxon>
        <taxon>Comamonadaceae</taxon>
        <taxon>Comamonas</taxon>
    </lineage>
</organism>
<proteinExistence type="predicted"/>
<sequence>MSLNQHGLPTRVPAIAAIGQLLADRQLPAAERQQALDLLVQDHADLDEVESQAALWAIAQMGRDAAACTALLACADTWLQSAEMAQPFLDGYAQVCGHSIVPAAVPAFAQLQQLAQHDAELAARLPTFTKAT</sequence>
<protein>
    <submittedName>
        <fullName evidence="1">Uncharacterized protein</fullName>
    </submittedName>
</protein>